<dbReference type="AlphaFoldDB" id="A0A1A9VEI6"/>
<dbReference type="Proteomes" id="UP000078200">
    <property type="component" value="Unassembled WGS sequence"/>
</dbReference>
<accession>A0A1A9VEI6</accession>
<keyword evidence="2" id="KW-1185">Reference proteome</keyword>
<name>A0A1A9VEI6_GLOAU</name>
<dbReference type="VEuPathDB" id="VectorBase:GAUT034821"/>
<evidence type="ECO:0000313" key="1">
    <source>
        <dbReference type="EnsemblMetazoa" id="GAUT034821-PA"/>
    </source>
</evidence>
<protein>
    <submittedName>
        <fullName evidence="1">Uncharacterized protein</fullName>
    </submittedName>
</protein>
<proteinExistence type="predicted"/>
<organism evidence="1 2">
    <name type="scientific">Glossina austeni</name>
    <name type="common">Savannah tsetse fly</name>
    <dbReference type="NCBI Taxonomy" id="7395"/>
    <lineage>
        <taxon>Eukaryota</taxon>
        <taxon>Metazoa</taxon>
        <taxon>Ecdysozoa</taxon>
        <taxon>Arthropoda</taxon>
        <taxon>Hexapoda</taxon>
        <taxon>Insecta</taxon>
        <taxon>Pterygota</taxon>
        <taxon>Neoptera</taxon>
        <taxon>Endopterygota</taxon>
        <taxon>Diptera</taxon>
        <taxon>Brachycera</taxon>
        <taxon>Muscomorpha</taxon>
        <taxon>Hippoboscoidea</taxon>
        <taxon>Glossinidae</taxon>
        <taxon>Glossina</taxon>
    </lineage>
</organism>
<dbReference type="EnsemblMetazoa" id="GAUT034821-RA">
    <property type="protein sequence ID" value="GAUT034821-PA"/>
    <property type="gene ID" value="GAUT034821"/>
</dbReference>
<reference evidence="1" key="1">
    <citation type="submission" date="2020-05" db="UniProtKB">
        <authorList>
            <consortium name="EnsemblMetazoa"/>
        </authorList>
    </citation>
    <scope>IDENTIFICATION</scope>
    <source>
        <strain evidence="1">TTRI</strain>
    </source>
</reference>
<evidence type="ECO:0000313" key="2">
    <source>
        <dbReference type="Proteomes" id="UP000078200"/>
    </source>
</evidence>
<sequence length="197" mass="21429">MEVFILPPLELLFDEPKIDLVVSPNMEELLPNIGGFWPKIEPPDKLVPVPPNMDIDCVLSAAVDVEFATPEKIDSSPTFSISVKPPNILPGFIIEQVFGFSCERLVADVGVASSADSFELFVLALKVFTSFFLKFIDALGGVVINVVVAVEIIGDRVLCFNKTKGGNSVDKLPLANKKQTVIEDLPIPLLNLHIQAS</sequence>